<dbReference type="EMBL" id="BLWD01000001">
    <property type="protein sequence ID" value="GFN05460.1"/>
    <property type="molecule type" value="Genomic_DNA"/>
</dbReference>
<dbReference type="Proteomes" id="UP000498740">
    <property type="component" value="Unassembled WGS sequence"/>
</dbReference>
<sequence length="117" mass="12465">MRSSARSSGWPWDQLAELLLLGAEFVEADAGRPAQLVGGEQGVDERDVLSTGALGGANTVGVLTEQAKVNHPSRLPVRGSRTRTDIAERVTLTELPELIFLRGNREVRSGVCVNNGG</sequence>
<comment type="caution">
    <text evidence="2">The sequence shown here is derived from an EMBL/GenBank/DDBJ whole genome shotgun (WGS) entry which is preliminary data.</text>
</comment>
<protein>
    <submittedName>
        <fullName evidence="2">Uncharacterized protein</fullName>
    </submittedName>
</protein>
<reference evidence="2 3" key="1">
    <citation type="submission" date="2020-05" db="EMBL/GenBank/DDBJ databases">
        <title>Whole genome shotgun sequence of Streptomyces microflavus NBRC 13062.</title>
        <authorList>
            <person name="Komaki H."/>
            <person name="Tamura T."/>
        </authorList>
    </citation>
    <scope>NUCLEOTIDE SEQUENCE [LARGE SCALE GENOMIC DNA]</scope>
    <source>
        <strain evidence="2 3">NBRC 13062</strain>
    </source>
</reference>
<proteinExistence type="predicted"/>
<gene>
    <name evidence="2" type="ORF">Smic_40160</name>
</gene>
<feature type="region of interest" description="Disordered" evidence="1">
    <location>
        <begin position="60"/>
        <end position="81"/>
    </location>
</feature>
<organism evidence="2 3">
    <name type="scientific">Streptomyces microflavus</name>
    <name type="common">Streptomyces lipmanii</name>
    <dbReference type="NCBI Taxonomy" id="1919"/>
    <lineage>
        <taxon>Bacteria</taxon>
        <taxon>Bacillati</taxon>
        <taxon>Actinomycetota</taxon>
        <taxon>Actinomycetes</taxon>
        <taxon>Kitasatosporales</taxon>
        <taxon>Streptomycetaceae</taxon>
        <taxon>Streptomyces</taxon>
    </lineage>
</organism>
<evidence type="ECO:0000313" key="2">
    <source>
        <dbReference type="EMBL" id="GFN05460.1"/>
    </source>
</evidence>
<name>A0A7J0CSF9_STRMI</name>
<accession>A0A7J0CSF9</accession>
<evidence type="ECO:0000256" key="1">
    <source>
        <dbReference type="SAM" id="MobiDB-lite"/>
    </source>
</evidence>
<evidence type="ECO:0000313" key="3">
    <source>
        <dbReference type="Proteomes" id="UP000498740"/>
    </source>
</evidence>
<dbReference type="AlphaFoldDB" id="A0A7J0CSF9"/>